<evidence type="ECO:0000256" key="4">
    <source>
        <dbReference type="ARBA" id="ARBA00023125"/>
    </source>
</evidence>
<dbReference type="GO" id="GO:0000976">
    <property type="term" value="F:transcription cis-regulatory region binding"/>
    <property type="evidence" value="ECO:0007669"/>
    <property type="project" value="TreeGrafter"/>
</dbReference>
<evidence type="ECO:0000313" key="11">
    <source>
        <dbReference type="Proteomes" id="UP000502377"/>
    </source>
</evidence>
<keyword evidence="5" id="KW-0804">Transcription</keyword>
<dbReference type="SMART" id="SM00862">
    <property type="entry name" value="Trans_reg_C"/>
    <property type="match status" value="1"/>
</dbReference>
<evidence type="ECO:0000256" key="5">
    <source>
        <dbReference type="ARBA" id="ARBA00023163"/>
    </source>
</evidence>
<dbReference type="PANTHER" id="PTHR48111">
    <property type="entry name" value="REGULATOR OF RPOS"/>
    <property type="match status" value="1"/>
</dbReference>
<dbReference type="Gene3D" id="1.10.10.10">
    <property type="entry name" value="Winged helix-like DNA-binding domain superfamily/Winged helix DNA-binding domain"/>
    <property type="match status" value="1"/>
</dbReference>
<dbReference type="Pfam" id="PF00072">
    <property type="entry name" value="Response_reg"/>
    <property type="match status" value="1"/>
</dbReference>
<dbReference type="Pfam" id="PF00486">
    <property type="entry name" value="Trans_reg_C"/>
    <property type="match status" value="1"/>
</dbReference>
<dbReference type="Gene3D" id="3.40.50.2300">
    <property type="match status" value="1"/>
</dbReference>
<dbReference type="SUPFAM" id="SSF52172">
    <property type="entry name" value="CheY-like"/>
    <property type="match status" value="1"/>
</dbReference>
<dbReference type="RefSeq" id="WP_002945998.1">
    <property type="nucleotide sequence ID" value="NZ_CP012543.1"/>
</dbReference>
<dbReference type="InterPro" id="IPR039420">
    <property type="entry name" value="WalR-like"/>
</dbReference>
<gene>
    <name evidence="10" type="ORF">CRECT_0786</name>
</gene>
<dbReference type="InterPro" id="IPR016032">
    <property type="entry name" value="Sig_transdc_resp-reg_C-effctor"/>
</dbReference>
<evidence type="ECO:0000313" key="10">
    <source>
        <dbReference type="EMBL" id="QCD46465.1"/>
    </source>
</evidence>
<dbReference type="InterPro" id="IPR001789">
    <property type="entry name" value="Sig_transdc_resp-reg_receiver"/>
</dbReference>
<evidence type="ECO:0000256" key="2">
    <source>
        <dbReference type="ARBA" id="ARBA00023012"/>
    </source>
</evidence>
<evidence type="ECO:0000256" key="7">
    <source>
        <dbReference type="PROSITE-ProRule" id="PRU01091"/>
    </source>
</evidence>
<accession>A0A6G5QL84</accession>
<feature type="DNA-binding region" description="OmpR/PhoB-type" evidence="7">
    <location>
        <begin position="132"/>
        <end position="226"/>
    </location>
</feature>
<keyword evidence="4 7" id="KW-0238">DNA-binding</keyword>
<dbReference type="PROSITE" id="PS51755">
    <property type="entry name" value="OMPR_PHOB"/>
    <property type="match status" value="1"/>
</dbReference>
<feature type="modified residue" description="4-aspartylphosphate" evidence="6">
    <location>
        <position position="62"/>
    </location>
</feature>
<proteinExistence type="predicted"/>
<dbReference type="InterPro" id="IPR011006">
    <property type="entry name" value="CheY-like_superfamily"/>
</dbReference>
<dbReference type="GO" id="GO:0005829">
    <property type="term" value="C:cytosol"/>
    <property type="evidence" value="ECO:0007669"/>
    <property type="project" value="TreeGrafter"/>
</dbReference>
<protein>
    <submittedName>
        <fullName evidence="10">Two-component system response regulator</fullName>
    </submittedName>
</protein>
<organism evidence="10 11">
    <name type="scientific">Campylobacter rectus</name>
    <name type="common">Wolinella recta</name>
    <dbReference type="NCBI Taxonomy" id="203"/>
    <lineage>
        <taxon>Bacteria</taxon>
        <taxon>Pseudomonadati</taxon>
        <taxon>Campylobacterota</taxon>
        <taxon>Epsilonproteobacteria</taxon>
        <taxon>Campylobacterales</taxon>
        <taxon>Campylobacteraceae</taxon>
        <taxon>Campylobacter</taxon>
    </lineage>
</organism>
<keyword evidence="3" id="KW-0805">Transcription regulation</keyword>
<evidence type="ECO:0000259" key="8">
    <source>
        <dbReference type="PROSITE" id="PS50110"/>
    </source>
</evidence>
<dbReference type="CDD" id="cd00156">
    <property type="entry name" value="REC"/>
    <property type="match status" value="1"/>
</dbReference>
<dbReference type="SUPFAM" id="SSF46894">
    <property type="entry name" value="C-terminal effector domain of the bipartite response regulators"/>
    <property type="match status" value="1"/>
</dbReference>
<dbReference type="InterPro" id="IPR001867">
    <property type="entry name" value="OmpR/PhoB-type_DNA-bd"/>
</dbReference>
<keyword evidence="2" id="KW-0902">Two-component regulatory system</keyword>
<dbReference type="CDD" id="cd00383">
    <property type="entry name" value="trans_reg_C"/>
    <property type="match status" value="1"/>
</dbReference>
<dbReference type="EMBL" id="CP012543">
    <property type="protein sequence ID" value="QCD46465.1"/>
    <property type="molecule type" value="Genomic_DNA"/>
</dbReference>
<reference evidence="10 11" key="1">
    <citation type="submission" date="2016-07" db="EMBL/GenBank/DDBJ databases">
        <title>Comparative genomics of the Campylobacter concisus group.</title>
        <authorList>
            <person name="Miller W.G."/>
            <person name="Yee E."/>
            <person name="Chapman M.H."/>
            <person name="Huynh S."/>
            <person name="Bono J.L."/>
            <person name="On S.L.W."/>
            <person name="StLeger J."/>
            <person name="Foster G."/>
            <person name="Parker C.T."/>
        </authorList>
    </citation>
    <scope>NUCLEOTIDE SEQUENCE [LARGE SCALE GENOMIC DNA]</scope>
    <source>
        <strain evidence="10 11">ATCC 33238</strain>
    </source>
</reference>
<dbReference type="AlphaFoldDB" id="A0A6G5QL84"/>
<feature type="domain" description="Response regulatory" evidence="8">
    <location>
        <begin position="13"/>
        <end position="127"/>
    </location>
</feature>
<dbReference type="PROSITE" id="PS50110">
    <property type="entry name" value="RESPONSE_REGULATORY"/>
    <property type="match status" value="1"/>
</dbReference>
<feature type="domain" description="OmpR/PhoB-type" evidence="9">
    <location>
        <begin position="132"/>
        <end position="226"/>
    </location>
</feature>
<dbReference type="InterPro" id="IPR036388">
    <property type="entry name" value="WH-like_DNA-bd_sf"/>
</dbReference>
<dbReference type="GO" id="GO:0000156">
    <property type="term" value="F:phosphorelay response regulator activity"/>
    <property type="evidence" value="ECO:0007669"/>
    <property type="project" value="TreeGrafter"/>
</dbReference>
<dbReference type="KEGG" id="crx:CRECT_0786"/>
<dbReference type="GO" id="GO:0032993">
    <property type="term" value="C:protein-DNA complex"/>
    <property type="evidence" value="ECO:0007669"/>
    <property type="project" value="TreeGrafter"/>
</dbReference>
<dbReference type="Proteomes" id="UP000502377">
    <property type="component" value="Chromosome"/>
</dbReference>
<keyword evidence="1 6" id="KW-0597">Phosphoprotein</keyword>
<evidence type="ECO:0000256" key="3">
    <source>
        <dbReference type="ARBA" id="ARBA00023015"/>
    </source>
</evidence>
<sequence length="232" mass="25718">MDEQTLNLLRKLKILLVEDDAFLGATLLEALKPYAGKAVLETDGKAALERFFADDFNVVVTDINLPKISGLSLARQIKEVGKNVPIIFITAFDSGHNVEAAIDIGAEAFLHKPFSLERLYGALLMALGKVDGGQMSLGRGYFYDAEAKELFKGEAVVHLTKTEAALLEILVANAGSVVSFESLERNVWRYKQATPDAMRMYVNKLRSKTYHELIVNVQGYGYKLEIPSCEDR</sequence>
<evidence type="ECO:0000259" key="9">
    <source>
        <dbReference type="PROSITE" id="PS51755"/>
    </source>
</evidence>
<evidence type="ECO:0000256" key="1">
    <source>
        <dbReference type="ARBA" id="ARBA00022553"/>
    </source>
</evidence>
<evidence type="ECO:0000256" key="6">
    <source>
        <dbReference type="PROSITE-ProRule" id="PRU00169"/>
    </source>
</evidence>
<dbReference type="GO" id="GO:0006355">
    <property type="term" value="P:regulation of DNA-templated transcription"/>
    <property type="evidence" value="ECO:0007669"/>
    <property type="project" value="InterPro"/>
</dbReference>
<dbReference type="PANTHER" id="PTHR48111:SF1">
    <property type="entry name" value="TWO-COMPONENT RESPONSE REGULATOR ORR33"/>
    <property type="match status" value="1"/>
</dbReference>
<dbReference type="SMART" id="SM00448">
    <property type="entry name" value="REC"/>
    <property type="match status" value="1"/>
</dbReference>
<name>A0A6G5QL84_CAMRE</name>